<dbReference type="PANTHER" id="PTHR32322:SF18">
    <property type="entry name" value="S-ADENOSYLMETHIONINE_S-ADENOSYLHOMOCYSTEINE TRANSPORTER"/>
    <property type="match status" value="1"/>
</dbReference>
<feature type="transmembrane region" description="Helical" evidence="6">
    <location>
        <begin position="209"/>
        <end position="229"/>
    </location>
</feature>
<feature type="transmembrane region" description="Helical" evidence="6">
    <location>
        <begin position="6"/>
        <end position="24"/>
    </location>
</feature>
<feature type="transmembrane region" description="Helical" evidence="6">
    <location>
        <begin position="63"/>
        <end position="81"/>
    </location>
</feature>
<dbReference type="PANTHER" id="PTHR32322">
    <property type="entry name" value="INNER MEMBRANE TRANSPORTER"/>
    <property type="match status" value="1"/>
</dbReference>
<evidence type="ECO:0000313" key="9">
    <source>
        <dbReference type="EMBL" id="HGQ18577.1"/>
    </source>
</evidence>
<feature type="transmembrane region" description="Helical" evidence="6">
    <location>
        <begin position="235"/>
        <end position="255"/>
    </location>
</feature>
<evidence type="ECO:0000256" key="1">
    <source>
        <dbReference type="ARBA" id="ARBA00004651"/>
    </source>
</evidence>
<feature type="transmembrane region" description="Helical" evidence="6">
    <location>
        <begin position="176"/>
        <end position="197"/>
    </location>
</feature>
<protein>
    <submittedName>
        <fullName evidence="9">DMT family transporter</fullName>
    </submittedName>
</protein>
<evidence type="ECO:0000256" key="2">
    <source>
        <dbReference type="ARBA" id="ARBA00022475"/>
    </source>
</evidence>
<keyword evidence="4 6" id="KW-1133">Transmembrane helix</keyword>
<feature type="transmembrane region" description="Helical" evidence="6">
    <location>
        <begin position="149"/>
        <end position="170"/>
    </location>
</feature>
<evidence type="ECO:0000256" key="5">
    <source>
        <dbReference type="ARBA" id="ARBA00023136"/>
    </source>
</evidence>
<sequence>MLDLMAIVMASIIWSLHPALIFRFRKYVKPIIYTAIRAIAAMAFLLIIVPFNEVRLSELKPSIMVIVIVSAILGPGIGDAAYTKAIQLIGSSLAVVISYTYIFVAQSIAVVFLGETLSAFTVIGTVLAFTGVAIATFRGSTNSFKLHGIGYAVATSISWGIATSMIKIALKQVDAFTLTIVRIAIIALFFLPLGLAIEGAPRRDSAKAIFILAIVTGVLGWGIGMYLFIYSISAIGVSITAIATALTPVLAHITTKLFAKEQLTKNNIIGALMISVGIVISAVRLY</sequence>
<evidence type="ECO:0000313" key="8">
    <source>
        <dbReference type="EMBL" id="HGN36919.1"/>
    </source>
</evidence>
<organism evidence="9">
    <name type="scientific">Ignisphaera aggregans</name>
    <dbReference type="NCBI Taxonomy" id="334771"/>
    <lineage>
        <taxon>Archaea</taxon>
        <taxon>Thermoproteota</taxon>
        <taxon>Thermoprotei</taxon>
        <taxon>Desulfurococcales</taxon>
        <taxon>Desulfurococcaceae</taxon>
        <taxon>Ignisphaera</taxon>
    </lineage>
</organism>
<dbReference type="EMBL" id="DTBZ01000119">
    <property type="protein sequence ID" value="HGQ18577.1"/>
    <property type="molecule type" value="Genomic_DNA"/>
</dbReference>
<evidence type="ECO:0000259" key="7">
    <source>
        <dbReference type="Pfam" id="PF00892"/>
    </source>
</evidence>
<evidence type="ECO:0000256" key="3">
    <source>
        <dbReference type="ARBA" id="ARBA00022692"/>
    </source>
</evidence>
<feature type="transmembrane region" description="Helical" evidence="6">
    <location>
        <begin position="119"/>
        <end position="137"/>
    </location>
</feature>
<proteinExistence type="predicted"/>
<feature type="transmembrane region" description="Helical" evidence="6">
    <location>
        <begin position="31"/>
        <end position="51"/>
    </location>
</feature>
<comment type="caution">
    <text evidence="9">The sequence shown here is derived from an EMBL/GenBank/DDBJ whole genome shotgun (WGS) entry which is preliminary data.</text>
</comment>
<dbReference type="SUPFAM" id="SSF103481">
    <property type="entry name" value="Multidrug resistance efflux transporter EmrE"/>
    <property type="match status" value="2"/>
</dbReference>
<dbReference type="InterPro" id="IPR050638">
    <property type="entry name" value="AA-Vitamin_Transporters"/>
</dbReference>
<keyword evidence="2" id="KW-1003">Cell membrane</keyword>
<accession>A0A7J3JS65</accession>
<keyword evidence="5 6" id="KW-0472">Membrane</keyword>
<dbReference type="InterPro" id="IPR037185">
    <property type="entry name" value="EmrE-like"/>
</dbReference>
<reference evidence="9" key="1">
    <citation type="journal article" date="2020" name="mSystems">
        <title>Genome- and Community-Level Interaction Insights into Carbon Utilization and Element Cycling Functions of Hydrothermarchaeota in Hydrothermal Sediment.</title>
        <authorList>
            <person name="Zhou Z."/>
            <person name="Liu Y."/>
            <person name="Xu W."/>
            <person name="Pan J."/>
            <person name="Luo Z.H."/>
            <person name="Li M."/>
        </authorList>
    </citation>
    <scope>NUCLEOTIDE SEQUENCE [LARGE SCALE GENOMIC DNA]</scope>
    <source>
        <strain evidence="8">SpSt-618</strain>
        <strain evidence="9">SpSt-657</strain>
    </source>
</reference>
<evidence type="ECO:0000256" key="6">
    <source>
        <dbReference type="SAM" id="Phobius"/>
    </source>
</evidence>
<dbReference type="GO" id="GO:0005886">
    <property type="term" value="C:plasma membrane"/>
    <property type="evidence" value="ECO:0007669"/>
    <property type="project" value="UniProtKB-SubCell"/>
</dbReference>
<dbReference type="Pfam" id="PF00892">
    <property type="entry name" value="EamA"/>
    <property type="match status" value="2"/>
</dbReference>
<dbReference type="AlphaFoldDB" id="A0A7J3JS65"/>
<feature type="transmembrane region" description="Helical" evidence="6">
    <location>
        <begin position="93"/>
        <end position="113"/>
    </location>
</feature>
<feature type="domain" description="EamA" evidence="7">
    <location>
        <begin position="5"/>
        <end position="136"/>
    </location>
</feature>
<comment type="subcellular location">
    <subcellularLocation>
        <location evidence="1">Cell membrane</location>
        <topology evidence="1">Multi-pass membrane protein</topology>
    </subcellularLocation>
</comment>
<feature type="domain" description="EamA" evidence="7">
    <location>
        <begin position="148"/>
        <end position="281"/>
    </location>
</feature>
<dbReference type="EMBL" id="DTAI01000146">
    <property type="protein sequence ID" value="HGN36919.1"/>
    <property type="molecule type" value="Genomic_DNA"/>
</dbReference>
<name>A0A7J3JS65_9CREN</name>
<dbReference type="InterPro" id="IPR000620">
    <property type="entry name" value="EamA_dom"/>
</dbReference>
<gene>
    <name evidence="8" type="ORF">ENT87_05165</name>
    <name evidence="9" type="ORF">ENU30_06360</name>
</gene>
<evidence type="ECO:0000256" key="4">
    <source>
        <dbReference type="ARBA" id="ARBA00022989"/>
    </source>
</evidence>
<feature type="transmembrane region" description="Helical" evidence="6">
    <location>
        <begin position="267"/>
        <end position="285"/>
    </location>
</feature>
<keyword evidence="3 6" id="KW-0812">Transmembrane</keyword>